<dbReference type="PANTHER" id="PTHR39079:SF1">
    <property type="entry name" value="GH11706P-RELATED"/>
    <property type="match status" value="1"/>
</dbReference>
<dbReference type="AlphaFoldDB" id="A0ABD2VV41"/>
<evidence type="ECO:0000259" key="2">
    <source>
        <dbReference type="Pfam" id="PF16003"/>
    </source>
</evidence>
<reference evidence="3 4" key="1">
    <citation type="journal article" date="2024" name="bioRxiv">
        <title>A reference genome for Trichogramma kaykai: A tiny desert-dwelling parasitoid wasp with competing sex-ratio distorters.</title>
        <authorList>
            <person name="Culotta J."/>
            <person name="Lindsey A.R."/>
        </authorList>
    </citation>
    <scope>NUCLEOTIDE SEQUENCE [LARGE SCALE GENOMIC DNA]</scope>
    <source>
        <strain evidence="3 4">KSX58</strain>
    </source>
</reference>
<feature type="compositionally biased region" description="Basic and acidic residues" evidence="1">
    <location>
        <begin position="468"/>
        <end position="480"/>
    </location>
</feature>
<feature type="domain" description="DUF4776" evidence="2">
    <location>
        <begin position="498"/>
        <end position="711"/>
    </location>
</feature>
<protein>
    <recommendedName>
        <fullName evidence="2">DUF4776 domain-containing protein</fullName>
    </recommendedName>
</protein>
<feature type="region of interest" description="Disordered" evidence="1">
    <location>
        <begin position="623"/>
        <end position="645"/>
    </location>
</feature>
<feature type="compositionally biased region" description="Basic and acidic residues" evidence="1">
    <location>
        <begin position="755"/>
        <end position="770"/>
    </location>
</feature>
<feature type="region of interest" description="Disordered" evidence="1">
    <location>
        <begin position="405"/>
        <end position="550"/>
    </location>
</feature>
<evidence type="ECO:0000313" key="4">
    <source>
        <dbReference type="Proteomes" id="UP001627154"/>
    </source>
</evidence>
<gene>
    <name evidence="3" type="ORF">TKK_019751</name>
</gene>
<dbReference type="EMBL" id="JBJJXI010000170">
    <property type="protein sequence ID" value="KAL3384667.1"/>
    <property type="molecule type" value="Genomic_DNA"/>
</dbReference>
<evidence type="ECO:0000313" key="3">
    <source>
        <dbReference type="EMBL" id="KAL3384667.1"/>
    </source>
</evidence>
<dbReference type="Proteomes" id="UP001627154">
    <property type="component" value="Unassembled WGS sequence"/>
</dbReference>
<dbReference type="Pfam" id="PF16003">
    <property type="entry name" value="DUF4776"/>
    <property type="match status" value="1"/>
</dbReference>
<organism evidence="3 4">
    <name type="scientific">Trichogramma kaykai</name>
    <dbReference type="NCBI Taxonomy" id="54128"/>
    <lineage>
        <taxon>Eukaryota</taxon>
        <taxon>Metazoa</taxon>
        <taxon>Ecdysozoa</taxon>
        <taxon>Arthropoda</taxon>
        <taxon>Hexapoda</taxon>
        <taxon>Insecta</taxon>
        <taxon>Pterygota</taxon>
        <taxon>Neoptera</taxon>
        <taxon>Endopterygota</taxon>
        <taxon>Hymenoptera</taxon>
        <taxon>Apocrita</taxon>
        <taxon>Proctotrupomorpha</taxon>
        <taxon>Chalcidoidea</taxon>
        <taxon>Trichogrammatidae</taxon>
        <taxon>Trichogramma</taxon>
    </lineage>
</organism>
<feature type="region of interest" description="Disordered" evidence="1">
    <location>
        <begin position="752"/>
        <end position="779"/>
    </location>
</feature>
<dbReference type="Pfam" id="PF14924">
    <property type="entry name" value="MAP10_N"/>
    <property type="match status" value="1"/>
</dbReference>
<dbReference type="InterPro" id="IPR031949">
    <property type="entry name" value="DUF4776"/>
</dbReference>
<name>A0ABD2VV41_9HYME</name>
<comment type="caution">
    <text evidence="3">The sequence shown here is derived from an EMBL/GenBank/DDBJ whole genome shotgun (WGS) entry which is preliminary data.</text>
</comment>
<feature type="region of interest" description="Disordered" evidence="1">
    <location>
        <begin position="221"/>
        <end position="242"/>
    </location>
</feature>
<sequence length="779" mass="86912">MTCFGGREEQIYQLEITVQRLRPTKHEFECLFGGVAPDIHLSCLKLPKFIVTQPSEHALCNMEDYNEVDGIYYGAGLSCLFARKPRDIVADMKACDLMVRIFKKCELFHVAQVDIPMKGCFCDQMTMVDNDDAHKPKPFEINGLYDIVDVGENYLGSIKLHLRLSLLGQYVITNYELRENDCLYKYKKGPELIVRSVKEDENEDRRLKAISIMITPDSHESTKLTSSNLTDQVKKRQGKNSQSTIIDARRMRGGGCGAQFLEGLTKTPDSRRLMAGGCGEIYSDAGCCGGRSGASQVNNIIEFGDDFKQWNTSVGPAYLAQNKCNMKNVEKNNVQFNCPDNQQPLDAMLRKKGNSVCSKKPCMGTNCLIKAFNDAQDFVNSIGKVPGLAGLGIIESPYFGQAKETKSIKSEFKPTPNKAPEIASSNRNADNPRKSNQSTPFHSNNKSLVQEGNATFPDSQSIAQSKQKKSEKLEKQKDVENLPPPAPVNEDAPCGDPTCKSKPKKNTTEEGTSHTNEKTDNQDKNPSHKTNRGRAPPQQAGEKIHKSKNPKQFVYSYGNSYPKSVYGHKDCNSVRPLVPARMGWMWNKTDTIGHLKPRTGWKPGAISVQMRDLLKEARDGFFKQKSRPVSAPTNSKGAKGKPQKTMSSFAMMKGAQEDENEEEVEFPPTLHIHRKDGVYYVTMYPIRNENDTDKLDEPINPLQFKIVKSKTSIASSSTASDMEIEFSPPAAVNRLKKKPNVVHVDTQVQQQEILDACKRPSDGKKGDKNGKQNGKNKKK</sequence>
<dbReference type="PANTHER" id="PTHR39079">
    <property type="entry name" value="FI08034P-RELATED"/>
    <property type="match status" value="1"/>
</dbReference>
<feature type="compositionally biased region" description="Basic and acidic residues" evidence="1">
    <location>
        <begin position="506"/>
        <end position="526"/>
    </location>
</feature>
<keyword evidence="4" id="KW-1185">Reference proteome</keyword>
<feature type="compositionally biased region" description="Polar residues" evidence="1">
    <location>
        <begin position="423"/>
        <end position="458"/>
    </location>
</feature>
<evidence type="ECO:0000256" key="1">
    <source>
        <dbReference type="SAM" id="MobiDB-lite"/>
    </source>
</evidence>
<accession>A0ABD2VV41</accession>
<proteinExistence type="predicted"/>